<dbReference type="AlphaFoldDB" id="A0A6G1FY98"/>
<dbReference type="RefSeq" id="XP_033532448.1">
    <property type="nucleotide sequence ID" value="XM_033676579.1"/>
</dbReference>
<gene>
    <name evidence="1 3" type="ORF">P152DRAFT_400577</name>
</gene>
<sequence length="55" mass="5953">MCRQATCDKCNKATWYGCGSHVSTVFSSIPKSDRCSCEPKVVKDGNEYPVGSPPP</sequence>
<accession>A0A6G1FY98</accession>
<evidence type="ECO:0000313" key="1">
    <source>
        <dbReference type="EMBL" id="KAF1810817.1"/>
    </source>
</evidence>
<dbReference type="OrthoDB" id="88410at2759"/>
<organism evidence="1">
    <name type="scientific">Eremomyces bilateralis CBS 781.70</name>
    <dbReference type="NCBI Taxonomy" id="1392243"/>
    <lineage>
        <taxon>Eukaryota</taxon>
        <taxon>Fungi</taxon>
        <taxon>Dikarya</taxon>
        <taxon>Ascomycota</taxon>
        <taxon>Pezizomycotina</taxon>
        <taxon>Dothideomycetes</taxon>
        <taxon>Dothideomycetes incertae sedis</taxon>
        <taxon>Eremomycetales</taxon>
        <taxon>Eremomycetaceae</taxon>
        <taxon>Eremomyces</taxon>
    </lineage>
</organism>
<protein>
    <submittedName>
        <fullName evidence="1 3">Uncharacterized protein</fullName>
    </submittedName>
</protein>
<name>A0A6G1FY98_9PEZI</name>
<keyword evidence="2" id="KW-1185">Reference proteome</keyword>
<dbReference type="PANTHER" id="PTHR34724:SF2">
    <property type="entry name" value="OS12G0596101 PROTEIN"/>
    <property type="match status" value="1"/>
</dbReference>
<dbReference type="EMBL" id="ML975164">
    <property type="protein sequence ID" value="KAF1810817.1"/>
    <property type="molecule type" value="Genomic_DNA"/>
</dbReference>
<reference evidence="1 3" key="1">
    <citation type="submission" date="2020-01" db="EMBL/GenBank/DDBJ databases">
        <authorList>
            <consortium name="DOE Joint Genome Institute"/>
            <person name="Haridas S."/>
            <person name="Albert R."/>
            <person name="Binder M."/>
            <person name="Bloem J."/>
            <person name="Labutti K."/>
            <person name="Salamov A."/>
            <person name="Andreopoulos B."/>
            <person name="Baker S.E."/>
            <person name="Barry K."/>
            <person name="Bills G."/>
            <person name="Bluhm B.H."/>
            <person name="Cannon C."/>
            <person name="Castanera R."/>
            <person name="Culley D.E."/>
            <person name="Daum C."/>
            <person name="Ezra D."/>
            <person name="Gonzalez J.B."/>
            <person name="Henrissat B."/>
            <person name="Kuo A."/>
            <person name="Liang C."/>
            <person name="Lipzen A."/>
            <person name="Lutzoni F."/>
            <person name="Magnuson J."/>
            <person name="Mondo S."/>
            <person name="Nolan M."/>
            <person name="Ohm R."/>
            <person name="Pangilinan J."/>
            <person name="Park H.-J."/>
            <person name="Ramirez L."/>
            <person name="Alfaro M."/>
            <person name="Sun H."/>
            <person name="Tritt A."/>
            <person name="Yoshinaga Y."/>
            <person name="Zwiers L.-H."/>
            <person name="Turgeon B.G."/>
            <person name="Goodwin S.B."/>
            <person name="Spatafora J.W."/>
            <person name="Crous P.W."/>
            <person name="Grigoriev I.V."/>
        </authorList>
    </citation>
    <scope>NUCLEOTIDE SEQUENCE</scope>
    <source>
        <strain evidence="1 3">CBS 781.70</strain>
    </source>
</reference>
<evidence type="ECO:0000313" key="3">
    <source>
        <dbReference type="RefSeq" id="XP_033532448.1"/>
    </source>
</evidence>
<dbReference type="Proteomes" id="UP000504638">
    <property type="component" value="Unplaced"/>
</dbReference>
<dbReference type="PANTHER" id="PTHR34724">
    <property type="entry name" value="OS12G0596101 PROTEIN"/>
    <property type="match status" value="1"/>
</dbReference>
<dbReference type="GeneID" id="54417149"/>
<reference evidence="3" key="3">
    <citation type="submission" date="2025-04" db="UniProtKB">
        <authorList>
            <consortium name="RefSeq"/>
        </authorList>
    </citation>
    <scope>IDENTIFICATION</scope>
    <source>
        <strain evidence="3">CBS 781.70</strain>
    </source>
</reference>
<reference evidence="3" key="2">
    <citation type="submission" date="2020-04" db="EMBL/GenBank/DDBJ databases">
        <authorList>
            <consortium name="NCBI Genome Project"/>
        </authorList>
    </citation>
    <scope>NUCLEOTIDE SEQUENCE</scope>
    <source>
        <strain evidence="3">CBS 781.70</strain>
    </source>
</reference>
<proteinExistence type="predicted"/>
<evidence type="ECO:0000313" key="2">
    <source>
        <dbReference type="Proteomes" id="UP000504638"/>
    </source>
</evidence>